<sequence>MIKILAVLVLATGISAASGIATIETTQLVNGTAWECAPVWDMDGGTLFYASNESGNFDIWKMDADGANNTQITNDTADEFPSFIWHGKVVYVSQFESSSIRIMDADGTNRSELSGDDYDIDPALVNVPVPRIFDMQPSGTIDNNVPAISANFSCSYGNISAVNLSVDEIDVTTTPHTNITDSNISYVPTEPLDCGDHNFTVEVKSDWHTVGYGLRDFTITYITNPQLQGTCNNRPTISANISVGYGDIETVTIYVDCVNVTPDATITDSCISYTPVEPLLNGTHNATVSVNSTYGINDSMNLVFCVNTCGGGGGGTYPPGWGSLLSQPKIVFASNRSGNFDLWIMNTDGTSVMQLTDSPSNETHPAAIYSKIVYVSDESGNNDLWSMDIDGSNRGQLTSSAADEYMPAESPIGGIVYASRSGSGDDYDLWAMNTDGTGKTRLTNNPSDELSPVFSPSLHQLKVAYALESDDSDIWTTSFEEIGCKVRVWRLGEGCALVCGGVDRYDDDDAWLDLNINGTRDSVVVTINESFSMPDPDNPIVTGTLHNISRFADSAFEVSLVNVTHYSIDGEVLFSNRTKILTSAPIHLDPMRGDLDGNGKITPTDAVIALGLAVTGEWCGDADMNDDKHVTALDALMILQAAARDVGKP</sequence>
<gene>
    <name evidence="1" type="ORF">C4B59_07085</name>
</gene>
<evidence type="ECO:0000313" key="1">
    <source>
        <dbReference type="EMBL" id="PXF60922.1"/>
    </source>
</evidence>
<dbReference type="Proteomes" id="UP000248329">
    <property type="component" value="Unassembled WGS sequence"/>
</dbReference>
<name>A0AC61L3V3_9EURY</name>
<organism evidence="1 2">
    <name type="scientific">Candidatus Methanogaster sp</name>
    <dbReference type="NCBI Taxonomy" id="3386292"/>
    <lineage>
        <taxon>Archaea</taxon>
        <taxon>Methanobacteriati</taxon>
        <taxon>Methanobacteriota</taxon>
        <taxon>Stenosarchaea group</taxon>
        <taxon>Methanomicrobia</taxon>
        <taxon>Methanosarcinales</taxon>
        <taxon>ANME-2 cluster</taxon>
        <taxon>Candidatus Methanogasteraceae</taxon>
        <taxon>Candidatus Methanogaster</taxon>
    </lineage>
</organism>
<reference evidence="1" key="1">
    <citation type="submission" date="2018-01" db="EMBL/GenBank/DDBJ databases">
        <authorList>
            <person name="Krukenberg V."/>
        </authorList>
    </citation>
    <scope>NUCLEOTIDE SEQUENCE</scope>
    <source>
        <strain evidence="1">E20ANME2</strain>
    </source>
</reference>
<dbReference type="EMBL" id="PQXF01000010">
    <property type="protein sequence ID" value="PXF60922.1"/>
    <property type="molecule type" value="Genomic_DNA"/>
</dbReference>
<protein>
    <submittedName>
        <fullName evidence="1">Uncharacterized protein</fullName>
    </submittedName>
</protein>
<accession>A0AC61L3V3</accession>
<proteinExistence type="predicted"/>
<evidence type="ECO:0000313" key="2">
    <source>
        <dbReference type="Proteomes" id="UP000248329"/>
    </source>
</evidence>
<comment type="caution">
    <text evidence="1">The sequence shown here is derived from an EMBL/GenBank/DDBJ whole genome shotgun (WGS) entry which is preliminary data.</text>
</comment>